<feature type="transmembrane region" description="Helical" evidence="6">
    <location>
        <begin position="167"/>
        <end position="185"/>
    </location>
</feature>
<dbReference type="PANTHER" id="PTHR43243:SF4">
    <property type="entry name" value="CATIONIC AMINO ACID TRANSPORTER 4"/>
    <property type="match status" value="1"/>
</dbReference>
<comment type="subcellular location">
    <subcellularLocation>
        <location evidence="1">Membrane</location>
        <topology evidence="1">Multi-pass membrane protein</topology>
    </subcellularLocation>
</comment>
<feature type="transmembrane region" description="Helical" evidence="6">
    <location>
        <begin position="376"/>
        <end position="393"/>
    </location>
</feature>
<proteinExistence type="predicted"/>
<feature type="transmembrane region" description="Helical" evidence="6">
    <location>
        <begin position="197"/>
        <end position="217"/>
    </location>
</feature>
<feature type="transmembrane region" description="Helical" evidence="6">
    <location>
        <begin position="431"/>
        <end position="449"/>
    </location>
</feature>
<dbReference type="GO" id="GO:0015171">
    <property type="term" value="F:amino acid transmembrane transporter activity"/>
    <property type="evidence" value="ECO:0007669"/>
    <property type="project" value="TreeGrafter"/>
</dbReference>
<protein>
    <submittedName>
        <fullName evidence="7">Amino acid permease YhdG</fullName>
    </submittedName>
</protein>
<feature type="transmembrane region" description="Helical" evidence="6">
    <location>
        <begin position="34"/>
        <end position="56"/>
    </location>
</feature>
<dbReference type="PIRSF" id="PIRSF006060">
    <property type="entry name" value="AA_transporter"/>
    <property type="match status" value="1"/>
</dbReference>
<feature type="transmembrane region" description="Helical" evidence="6">
    <location>
        <begin position="324"/>
        <end position="344"/>
    </location>
</feature>
<gene>
    <name evidence="7" type="primary">yhdG_3</name>
    <name evidence="7" type="ORF">DYBT9275_04433</name>
</gene>
<evidence type="ECO:0000256" key="1">
    <source>
        <dbReference type="ARBA" id="ARBA00004141"/>
    </source>
</evidence>
<dbReference type="RefSeq" id="WP_215240805.1">
    <property type="nucleotide sequence ID" value="NZ_CAJRAF010000002.1"/>
</dbReference>
<reference evidence="7" key="1">
    <citation type="submission" date="2021-04" db="EMBL/GenBank/DDBJ databases">
        <authorList>
            <person name="Rodrigo-Torres L."/>
            <person name="Arahal R. D."/>
            <person name="Lucena T."/>
        </authorList>
    </citation>
    <scope>NUCLEOTIDE SEQUENCE</scope>
    <source>
        <strain evidence="7">CECT 9275</strain>
    </source>
</reference>
<evidence type="ECO:0000256" key="6">
    <source>
        <dbReference type="SAM" id="Phobius"/>
    </source>
</evidence>
<dbReference type="Proteomes" id="UP000680038">
    <property type="component" value="Unassembled WGS sequence"/>
</dbReference>
<name>A0A916ND79_9BACT</name>
<dbReference type="Gene3D" id="1.20.1740.10">
    <property type="entry name" value="Amino acid/polyamine transporter I"/>
    <property type="match status" value="1"/>
</dbReference>
<feature type="transmembrane region" description="Helical" evidence="6">
    <location>
        <begin position="455"/>
        <end position="473"/>
    </location>
</feature>
<feature type="transmembrane region" description="Helical" evidence="6">
    <location>
        <begin position="274"/>
        <end position="294"/>
    </location>
</feature>
<accession>A0A916ND79</accession>
<evidence type="ECO:0000256" key="4">
    <source>
        <dbReference type="ARBA" id="ARBA00022989"/>
    </source>
</evidence>
<feature type="transmembrane region" description="Helical" evidence="6">
    <location>
        <begin position="62"/>
        <end position="84"/>
    </location>
</feature>
<evidence type="ECO:0000313" key="7">
    <source>
        <dbReference type="EMBL" id="CAG5009150.1"/>
    </source>
</evidence>
<dbReference type="GO" id="GO:0016020">
    <property type="term" value="C:membrane"/>
    <property type="evidence" value="ECO:0007669"/>
    <property type="project" value="UniProtKB-SubCell"/>
</dbReference>
<dbReference type="EMBL" id="CAJRAF010000002">
    <property type="protein sequence ID" value="CAG5009150.1"/>
    <property type="molecule type" value="Genomic_DNA"/>
</dbReference>
<keyword evidence="3 6" id="KW-0812">Transmembrane</keyword>
<organism evidence="7 8">
    <name type="scientific">Dyadobacter helix</name>
    <dbReference type="NCBI Taxonomy" id="2822344"/>
    <lineage>
        <taxon>Bacteria</taxon>
        <taxon>Pseudomonadati</taxon>
        <taxon>Bacteroidota</taxon>
        <taxon>Cytophagia</taxon>
        <taxon>Cytophagales</taxon>
        <taxon>Spirosomataceae</taxon>
        <taxon>Dyadobacter</taxon>
    </lineage>
</organism>
<dbReference type="Pfam" id="PF13520">
    <property type="entry name" value="AA_permease_2"/>
    <property type="match status" value="1"/>
</dbReference>
<keyword evidence="8" id="KW-1185">Reference proteome</keyword>
<keyword evidence="4 6" id="KW-1133">Transmembrane helix</keyword>
<feature type="transmembrane region" description="Helical" evidence="6">
    <location>
        <begin position="399"/>
        <end position="419"/>
    </location>
</feature>
<dbReference type="InterPro" id="IPR002293">
    <property type="entry name" value="AA/rel_permease1"/>
</dbReference>
<feature type="transmembrane region" description="Helical" evidence="6">
    <location>
        <begin position="105"/>
        <end position="129"/>
    </location>
</feature>
<evidence type="ECO:0000256" key="2">
    <source>
        <dbReference type="ARBA" id="ARBA00022448"/>
    </source>
</evidence>
<evidence type="ECO:0000313" key="8">
    <source>
        <dbReference type="Proteomes" id="UP000680038"/>
    </source>
</evidence>
<dbReference type="AlphaFoldDB" id="A0A916ND79"/>
<comment type="caution">
    <text evidence="7">The sequence shown here is derived from an EMBL/GenBank/DDBJ whole genome shotgun (WGS) entry which is preliminary data.</text>
</comment>
<dbReference type="PANTHER" id="PTHR43243">
    <property type="entry name" value="INNER MEMBRANE TRANSPORTER YGJI-RELATED"/>
    <property type="match status" value="1"/>
</dbReference>
<keyword evidence="5 6" id="KW-0472">Membrane</keyword>
<sequence>MANQLWIKKPIEKLLLESSGEGNQLKRSLSSASLVALGIGAIIGAGLFSLTGIAAAEHSGPAVTISFILAAVGCGFAGLCYAEFASMIPIAGSAYTYSYATMGEFVAWIIGWDLVLEYALGAATVSVSWSRYLLEFLSKFGIHLPAQLVCSPFEVVKLSDGTIIDNGIVNLPAILVVCLLSLLLMRGTQGSAFLNNFLVVIKVAVVLIFISLGWSHINPENFVPYIPENTGKYENFGWSGIATGAAVVFFAFIGFDAVSTAAQEAKNPQKGMPIGILGSLIVCTILYVLFAHVMTGLVKYTEFANDAKPAATAFAKTGYDGLQTALIIAILAGYTSVMLVMLLGQSRVFYSMSKDGLLPKFFSQVHPKFSTPYKTNIFFMLFVSLFSGLVPVSDLGHMVSIGTLFAFCLVCVGVWMLRVKRPELHRSFRTPLVPFVPIMGIVVCVYLMYSLPVESWYRLGIWLAIGLAVYFTYGKKHSKIGHE</sequence>
<evidence type="ECO:0000256" key="3">
    <source>
        <dbReference type="ARBA" id="ARBA00022692"/>
    </source>
</evidence>
<feature type="transmembrane region" description="Helical" evidence="6">
    <location>
        <begin position="237"/>
        <end position="262"/>
    </location>
</feature>
<keyword evidence="2" id="KW-0813">Transport</keyword>
<evidence type="ECO:0000256" key="5">
    <source>
        <dbReference type="ARBA" id="ARBA00023136"/>
    </source>
</evidence>